<feature type="domain" description="ATPase AAA-type core" evidence="1">
    <location>
        <begin position="323"/>
        <end position="394"/>
    </location>
</feature>
<proteinExistence type="predicted"/>
<dbReference type="InterPro" id="IPR003959">
    <property type="entry name" value="ATPase_AAA_core"/>
</dbReference>
<dbReference type="GO" id="GO:0016887">
    <property type="term" value="F:ATP hydrolysis activity"/>
    <property type="evidence" value="ECO:0007669"/>
    <property type="project" value="InterPro"/>
</dbReference>
<dbReference type="OrthoDB" id="9815944at2"/>
<dbReference type="SUPFAM" id="SSF52540">
    <property type="entry name" value="P-loop containing nucleoside triphosphate hydrolases"/>
    <property type="match status" value="1"/>
</dbReference>
<evidence type="ECO:0000313" key="2">
    <source>
        <dbReference type="EMBL" id="KRT15936.1"/>
    </source>
</evidence>
<dbReference type="GO" id="GO:0005524">
    <property type="term" value="F:ATP binding"/>
    <property type="evidence" value="ECO:0007669"/>
    <property type="project" value="InterPro"/>
</dbReference>
<dbReference type="Pfam" id="PF13304">
    <property type="entry name" value="AAA_21"/>
    <property type="match status" value="1"/>
</dbReference>
<evidence type="ECO:0000259" key="1">
    <source>
        <dbReference type="Pfam" id="PF13304"/>
    </source>
</evidence>
<comment type="caution">
    <text evidence="2">The sequence shown here is derived from an EMBL/GenBank/DDBJ whole genome shotgun (WGS) entry which is preliminary data.</text>
</comment>
<organism evidence="2 3">
    <name type="scientific">Pedobacter ginsenosidimutans</name>
    <dbReference type="NCBI Taxonomy" id="687842"/>
    <lineage>
        <taxon>Bacteria</taxon>
        <taxon>Pseudomonadati</taxon>
        <taxon>Bacteroidota</taxon>
        <taxon>Sphingobacteriia</taxon>
        <taxon>Sphingobacteriales</taxon>
        <taxon>Sphingobacteriaceae</taxon>
        <taxon>Pedobacter</taxon>
    </lineage>
</organism>
<dbReference type="STRING" id="687842.ASU31_10520"/>
<evidence type="ECO:0000313" key="3">
    <source>
        <dbReference type="Proteomes" id="UP000051950"/>
    </source>
</evidence>
<dbReference type="InterPro" id="IPR051396">
    <property type="entry name" value="Bact_Antivir_Def_Nuclease"/>
</dbReference>
<reference evidence="2 3" key="1">
    <citation type="submission" date="2015-11" db="EMBL/GenBank/DDBJ databases">
        <title>Sequence of Pedobacter ginsenosidimutans.</title>
        <authorList>
            <person name="Carson E."/>
            <person name="Keyser V."/>
            <person name="Newman J."/>
            <person name="Miller J."/>
        </authorList>
    </citation>
    <scope>NUCLEOTIDE SEQUENCE [LARGE SCALE GENOMIC DNA]</scope>
    <source>
        <strain evidence="2 3">KACC 14530</strain>
    </source>
</reference>
<sequence>MQFYKKGFKEPLTIKNIYPCIAFVKDSWDDDGFTILFDAFYYTSYSDFKPVGRIKILDRNTKSTLLNESFEYLNQDQCSLGQNLEFYETLKRLVPNGFIEILECLNDIAWTGGLAFDFQDVDGYNNALLRFTSAQRAFQEARSMLINDVRKVHENLNFTYRTLLSGAEAEHEAHFNFIKSDDLPYRINVIIGKNGTGKTQYLGRMIDDISGSRKVQRLPFSPYIPLFNKFITISYSLFDDFPKPPETTVFNYKFIGLRGENDIVISDQHLALKLQEALLKIVELDRSEEWYDILNRIIPLQSLQLNSGNELTNSWIKEFHYFRRERRLSSGQSILFFVLTELIAHITEESLVIFDEPETHLHPSAIAQLIKSFSEILEAYKSFAIISTHSPIIIQDVPAKYINVFDRIDNTPIVRKLHLESFGENISVLTDSVFQTVDVKELYKTQFEKLINQQLMSEDQINALFDNKLSFNAMLYLTSLFQNNSNEES</sequence>
<protein>
    <recommendedName>
        <fullName evidence="1">ATPase AAA-type core domain-containing protein</fullName>
    </recommendedName>
</protein>
<dbReference type="Gene3D" id="3.40.50.300">
    <property type="entry name" value="P-loop containing nucleotide triphosphate hydrolases"/>
    <property type="match status" value="1"/>
</dbReference>
<keyword evidence="3" id="KW-1185">Reference proteome</keyword>
<dbReference type="PANTHER" id="PTHR43581:SF2">
    <property type="entry name" value="EXCINUCLEASE ATPASE SUBUNIT"/>
    <property type="match status" value="1"/>
</dbReference>
<dbReference type="InterPro" id="IPR027417">
    <property type="entry name" value="P-loop_NTPase"/>
</dbReference>
<dbReference type="PANTHER" id="PTHR43581">
    <property type="entry name" value="ATP/GTP PHOSPHATASE"/>
    <property type="match status" value="1"/>
</dbReference>
<dbReference type="EMBL" id="LMZQ01000006">
    <property type="protein sequence ID" value="KRT15936.1"/>
    <property type="molecule type" value="Genomic_DNA"/>
</dbReference>
<dbReference type="AlphaFoldDB" id="A0A0T5VQ24"/>
<dbReference type="RefSeq" id="WP_057932286.1">
    <property type="nucleotide sequence ID" value="NZ_LMZQ01000006.1"/>
</dbReference>
<accession>A0A0T5VQ24</accession>
<name>A0A0T5VQ24_9SPHI</name>
<dbReference type="Proteomes" id="UP000051950">
    <property type="component" value="Unassembled WGS sequence"/>
</dbReference>
<gene>
    <name evidence="2" type="ORF">ASU31_10520</name>
</gene>